<feature type="compositionally biased region" description="Low complexity" evidence="1">
    <location>
        <begin position="348"/>
        <end position="375"/>
    </location>
</feature>
<comment type="caution">
    <text evidence="2">The sequence shown here is derived from an EMBL/GenBank/DDBJ whole genome shotgun (WGS) entry which is preliminary data.</text>
</comment>
<dbReference type="AlphaFoldDB" id="A0A9Q3EW10"/>
<dbReference type="EMBL" id="AVOT02032366">
    <property type="protein sequence ID" value="MBW0526108.1"/>
    <property type="molecule type" value="Genomic_DNA"/>
</dbReference>
<feature type="region of interest" description="Disordered" evidence="1">
    <location>
        <begin position="348"/>
        <end position="413"/>
    </location>
</feature>
<feature type="compositionally biased region" description="Basic and acidic residues" evidence="1">
    <location>
        <begin position="585"/>
        <end position="594"/>
    </location>
</feature>
<feature type="region of interest" description="Disordered" evidence="1">
    <location>
        <begin position="585"/>
        <end position="608"/>
    </location>
</feature>
<name>A0A9Q3EW10_9BASI</name>
<protein>
    <submittedName>
        <fullName evidence="2">Uncharacterized protein</fullName>
    </submittedName>
</protein>
<evidence type="ECO:0000313" key="3">
    <source>
        <dbReference type="Proteomes" id="UP000765509"/>
    </source>
</evidence>
<reference evidence="2" key="1">
    <citation type="submission" date="2021-03" db="EMBL/GenBank/DDBJ databases">
        <title>Draft genome sequence of rust myrtle Austropuccinia psidii MF-1, a brazilian biotype.</title>
        <authorList>
            <person name="Quecine M.C."/>
            <person name="Pachon D.M.R."/>
            <person name="Bonatelli M.L."/>
            <person name="Correr F.H."/>
            <person name="Franceschini L.M."/>
            <person name="Leite T.F."/>
            <person name="Margarido G.R.A."/>
            <person name="Almeida C.A."/>
            <person name="Ferrarezi J.A."/>
            <person name="Labate C.A."/>
        </authorList>
    </citation>
    <scope>NUCLEOTIDE SEQUENCE</scope>
    <source>
        <strain evidence="2">MF-1</strain>
    </source>
</reference>
<organism evidence="2 3">
    <name type="scientific">Austropuccinia psidii MF-1</name>
    <dbReference type="NCBI Taxonomy" id="1389203"/>
    <lineage>
        <taxon>Eukaryota</taxon>
        <taxon>Fungi</taxon>
        <taxon>Dikarya</taxon>
        <taxon>Basidiomycota</taxon>
        <taxon>Pucciniomycotina</taxon>
        <taxon>Pucciniomycetes</taxon>
        <taxon>Pucciniales</taxon>
        <taxon>Sphaerophragmiaceae</taxon>
        <taxon>Austropuccinia</taxon>
    </lineage>
</organism>
<evidence type="ECO:0000256" key="1">
    <source>
        <dbReference type="SAM" id="MobiDB-lite"/>
    </source>
</evidence>
<gene>
    <name evidence="2" type="ORF">O181_065823</name>
</gene>
<keyword evidence="3" id="KW-1185">Reference proteome</keyword>
<dbReference type="OrthoDB" id="2498746at2759"/>
<evidence type="ECO:0000313" key="2">
    <source>
        <dbReference type="EMBL" id="MBW0526108.1"/>
    </source>
</evidence>
<proteinExistence type="predicted"/>
<accession>A0A9Q3EW10</accession>
<dbReference type="Proteomes" id="UP000765509">
    <property type="component" value="Unassembled WGS sequence"/>
</dbReference>
<sequence>MCKRMVNDFIASNRATAVVISCFQVADFVDSPARNQDECYGQPWDVAPNPQRIQDWEWRTRCRRWGVASGHPAYRSERVALDVLTLASLSTTMPHTSQVRPAKALRQANQYQPQLGRFRTCNRQISKAPASGSSSVSIFGSWTALALPSHESQSNWNINHDMFIQENNPNRFTSLASPSCRKMHERLRQFLPSMISDDAPDDPTLELERVANLMRISVKKTYPDSWDLTTPGKVSRLFDRKSNAAVTACEDSNNAPHNLEFEPNNFILVQTQCKTPYELSIDRRGEGQTNRSQGVFESYSSKTIETSNRLISPSSFKESCRKFITAKQSSGTKSKKDALLRVDLCRTPSSTSSMSSSSVDQNTSTSSSGSTTSKKSQSRVIFHPPKQKKFFMPKALQSRDSSKSNPPGSKNECLESTRAFLLPMITLTPTDDEDEAYCTISPFNLDLLCPYSLDSPAHTKYLRVPTHPFKNTKKPLKRTHWPHPAGPWLRPYETKHLRRALPPASKIKDYKNWSKPNTLSWTWEDGCRLSHGNVVGWTDKFNQAMDQYRFYLRMKNFNVGGQGKYMKKMYPSIIQFPPPILHQHLNDPSHKDRQWPQIQSRSKRKPKHNATIYQMRALAQQGIYSQVTFDDHFMSRFPYDACDV</sequence>